<evidence type="ECO:0000313" key="2">
    <source>
        <dbReference type="EMBL" id="CAD2212924.1"/>
    </source>
</evidence>
<evidence type="ECO:0000313" key="3">
    <source>
        <dbReference type="Proteomes" id="UP000515908"/>
    </source>
</evidence>
<keyword evidence="3" id="KW-1185">Reference proteome</keyword>
<dbReference type="Proteomes" id="UP000515908">
    <property type="component" value="Chromosome 01"/>
</dbReference>
<keyword evidence="1" id="KW-0812">Transmembrane</keyword>
<protein>
    <submittedName>
        <fullName evidence="2">Uncharacterized protein</fullName>
    </submittedName>
</protein>
<proteinExistence type="predicted"/>
<evidence type="ECO:0000256" key="1">
    <source>
        <dbReference type="SAM" id="Phobius"/>
    </source>
</evidence>
<dbReference type="VEuPathDB" id="TriTrypDB:ADEAN_000036000"/>
<gene>
    <name evidence="2" type="ORF">ADEAN_000036000</name>
</gene>
<organism evidence="2 3">
    <name type="scientific">Angomonas deanei</name>
    <dbReference type="NCBI Taxonomy" id="59799"/>
    <lineage>
        <taxon>Eukaryota</taxon>
        <taxon>Discoba</taxon>
        <taxon>Euglenozoa</taxon>
        <taxon>Kinetoplastea</taxon>
        <taxon>Metakinetoplastina</taxon>
        <taxon>Trypanosomatida</taxon>
        <taxon>Trypanosomatidae</taxon>
        <taxon>Strigomonadinae</taxon>
        <taxon>Angomonas</taxon>
    </lineage>
</organism>
<feature type="transmembrane region" description="Helical" evidence="1">
    <location>
        <begin position="72"/>
        <end position="97"/>
    </location>
</feature>
<keyword evidence="1" id="KW-0472">Membrane</keyword>
<dbReference type="EMBL" id="LR877145">
    <property type="protein sequence ID" value="CAD2212924.1"/>
    <property type="molecule type" value="Genomic_DNA"/>
</dbReference>
<dbReference type="AlphaFoldDB" id="A0A7G2C0S5"/>
<name>A0A7G2C0S5_9TRYP</name>
<feature type="transmembrane region" description="Helical" evidence="1">
    <location>
        <begin position="29"/>
        <end position="51"/>
    </location>
</feature>
<accession>A0A7G2C0S5</accession>
<keyword evidence="1" id="KW-1133">Transmembrane helix</keyword>
<sequence length="130" mass="13914">MDLLLPVLVFPLLSLTVLGGLYAIGRRQFLTFVVTVTALAVLTSLLLAHAAQMTLVYAFSSSKFSPSISLKLVQTVLAGLAQPTVGSVALCGVLYVLAYTVAKGVDLIEQTEVLLQSHDSFMEREEKASL</sequence>
<reference evidence="2 3" key="1">
    <citation type="submission" date="2020-08" db="EMBL/GenBank/DDBJ databases">
        <authorList>
            <person name="Newling K."/>
            <person name="Davey J."/>
            <person name="Forrester S."/>
        </authorList>
    </citation>
    <scope>NUCLEOTIDE SEQUENCE [LARGE SCALE GENOMIC DNA]</scope>
    <source>
        <strain evidence="3">Crithidia deanei Carvalho (ATCC PRA-265)</strain>
    </source>
</reference>